<evidence type="ECO:0000256" key="2">
    <source>
        <dbReference type="SAM" id="Phobius"/>
    </source>
</evidence>
<dbReference type="OrthoDB" id="2088390at2"/>
<dbReference type="Gene3D" id="1.25.60.10">
    <property type="entry name" value="MgtE N-terminal domain-like"/>
    <property type="match status" value="1"/>
</dbReference>
<evidence type="ECO:0000313" key="4">
    <source>
        <dbReference type="Proteomes" id="UP000191554"/>
    </source>
</evidence>
<dbReference type="Proteomes" id="UP000191554">
    <property type="component" value="Unassembled WGS sequence"/>
</dbReference>
<keyword evidence="2" id="KW-0812">Transmembrane</keyword>
<keyword evidence="4" id="KW-1185">Reference proteome</keyword>
<evidence type="ECO:0008006" key="5">
    <source>
        <dbReference type="Google" id="ProtNLM"/>
    </source>
</evidence>
<gene>
    <name evidence="3" type="ORF">CLHUN_15820</name>
</gene>
<dbReference type="RefSeq" id="WP_080064027.1">
    <property type="nucleotide sequence ID" value="NZ_MZGX01000008.1"/>
</dbReference>
<reference evidence="3 4" key="1">
    <citation type="submission" date="2017-03" db="EMBL/GenBank/DDBJ databases">
        <title>Genome sequence of Clostridium hungatei DSM 14427.</title>
        <authorList>
            <person name="Poehlein A."/>
            <person name="Daniel R."/>
        </authorList>
    </citation>
    <scope>NUCLEOTIDE SEQUENCE [LARGE SCALE GENOMIC DNA]</scope>
    <source>
        <strain evidence="3 4">DSM 14427</strain>
    </source>
</reference>
<sequence length="291" mass="32573">MADNKRDTNELQQVDEALKSLDKDSKASGEEGTHKNSIMFYILSIVAALLLVALIIGGVFFFAIKNNVNGVAENMRGTIENIPVLKLALPPLPEPEDEKNMTEEQVRQKYTELRAINSQLEKQLEELTKQSDAISRQLEAKDTNSTLLQQQKDEAEKAQQKQAAEYETLKKDFDELTEVIAKGDPTAYKEYFERIDAAKAAELYEKVMQKQKISADAKKYVSIYESMDAASVATILEQLGKSKMPLILEILQNMKKETAAGILTEMAPEFAAQVSEQLAKVYNVGTDKTEK</sequence>
<name>A0A1V4SL16_RUMHU</name>
<dbReference type="AlphaFoldDB" id="A0A1V4SL16"/>
<accession>A0A1V4SL16</accession>
<feature type="coiled-coil region" evidence="1">
    <location>
        <begin position="103"/>
        <end position="172"/>
    </location>
</feature>
<keyword evidence="2" id="KW-0472">Membrane</keyword>
<dbReference type="EMBL" id="MZGX01000008">
    <property type="protein sequence ID" value="OPX44588.1"/>
    <property type="molecule type" value="Genomic_DNA"/>
</dbReference>
<comment type="caution">
    <text evidence="3">The sequence shown here is derived from an EMBL/GenBank/DDBJ whole genome shotgun (WGS) entry which is preliminary data.</text>
</comment>
<feature type="transmembrane region" description="Helical" evidence="2">
    <location>
        <begin position="38"/>
        <end position="64"/>
    </location>
</feature>
<dbReference type="InterPro" id="IPR038076">
    <property type="entry name" value="MgtE_N_sf"/>
</dbReference>
<evidence type="ECO:0000256" key="1">
    <source>
        <dbReference type="SAM" id="Coils"/>
    </source>
</evidence>
<keyword evidence="1" id="KW-0175">Coiled coil</keyword>
<organism evidence="3 4">
    <name type="scientific">Ruminiclostridium hungatei</name>
    <name type="common">Clostridium hungatei</name>
    <dbReference type="NCBI Taxonomy" id="48256"/>
    <lineage>
        <taxon>Bacteria</taxon>
        <taxon>Bacillati</taxon>
        <taxon>Bacillota</taxon>
        <taxon>Clostridia</taxon>
        <taxon>Eubacteriales</taxon>
        <taxon>Oscillospiraceae</taxon>
        <taxon>Ruminiclostridium</taxon>
    </lineage>
</organism>
<proteinExistence type="predicted"/>
<protein>
    <recommendedName>
        <fullName evidence="5">Magnesium transporter MgtE intracellular domain-containing protein</fullName>
    </recommendedName>
</protein>
<evidence type="ECO:0000313" key="3">
    <source>
        <dbReference type="EMBL" id="OPX44588.1"/>
    </source>
</evidence>
<dbReference type="STRING" id="48256.CLHUN_15820"/>
<keyword evidence="2" id="KW-1133">Transmembrane helix</keyword>
<dbReference type="SUPFAM" id="SSF158791">
    <property type="entry name" value="MgtE N-terminal domain-like"/>
    <property type="match status" value="1"/>
</dbReference>